<organism evidence="2 3">
    <name type="scientific">Cnuibacter physcomitrellae</name>
    <dbReference type="NCBI Taxonomy" id="1619308"/>
    <lineage>
        <taxon>Bacteria</taxon>
        <taxon>Bacillati</taxon>
        <taxon>Actinomycetota</taxon>
        <taxon>Actinomycetes</taxon>
        <taxon>Micrococcales</taxon>
        <taxon>Microbacteriaceae</taxon>
        <taxon>Cnuibacter</taxon>
    </lineage>
</organism>
<protein>
    <submittedName>
        <fullName evidence="2">Uncharacterized protein</fullName>
    </submittedName>
</protein>
<gene>
    <name evidence="2" type="ORF">B5808_00225</name>
</gene>
<dbReference type="AlphaFoldDB" id="A0A1X9LFB6"/>
<reference evidence="2 3" key="1">
    <citation type="submission" date="2017-04" db="EMBL/GenBank/DDBJ databases">
        <authorList>
            <person name="Afonso C.L."/>
            <person name="Miller P.J."/>
            <person name="Scott M.A."/>
            <person name="Spackman E."/>
            <person name="Goraichik I."/>
            <person name="Dimitrov K.M."/>
            <person name="Suarez D.L."/>
            <person name="Swayne D.E."/>
        </authorList>
    </citation>
    <scope>NUCLEOTIDE SEQUENCE [LARGE SCALE GENOMIC DNA]</scope>
    <source>
        <strain evidence="3">XA(T)</strain>
    </source>
</reference>
<evidence type="ECO:0000313" key="2">
    <source>
        <dbReference type="EMBL" id="ARJ03833.1"/>
    </source>
</evidence>
<keyword evidence="3" id="KW-1185">Reference proteome</keyword>
<dbReference type="KEGG" id="cphy:B5808_00225"/>
<feature type="region of interest" description="Disordered" evidence="1">
    <location>
        <begin position="132"/>
        <end position="210"/>
    </location>
</feature>
<name>A0A1X9LFB6_9MICO</name>
<accession>A0A1X9LFB6</accession>
<dbReference type="Proteomes" id="UP000192775">
    <property type="component" value="Chromosome"/>
</dbReference>
<sequence length="210" mass="21278">MTAAIAVGVASAALLTGCVGGLGGVSGGPGQGQDAEVVEQHLEAVEGVASATVEQDEYSSGPSAQRTSIVHVALADGYRVGDPAAAFEWLARTAWAVDDDGPTTSNLMFGLTDAGGTPIDWDWSAGAFALGSRAPSPSASTRTTSTPSSPTRASSTWSPRRCPPPGAPPPARCPRPPPAPSSPTEPTTPHVPRPRDVRGEESGRGGRQMA</sequence>
<evidence type="ECO:0000313" key="3">
    <source>
        <dbReference type="Proteomes" id="UP000192775"/>
    </source>
</evidence>
<dbReference type="EMBL" id="CP020715">
    <property type="protein sequence ID" value="ARJ03833.1"/>
    <property type="molecule type" value="Genomic_DNA"/>
</dbReference>
<feature type="compositionally biased region" description="Pro residues" evidence="1">
    <location>
        <begin position="161"/>
        <end position="183"/>
    </location>
</feature>
<feature type="compositionally biased region" description="Basic and acidic residues" evidence="1">
    <location>
        <begin position="193"/>
        <end position="204"/>
    </location>
</feature>
<proteinExistence type="predicted"/>
<evidence type="ECO:0000256" key="1">
    <source>
        <dbReference type="SAM" id="MobiDB-lite"/>
    </source>
</evidence>
<feature type="compositionally biased region" description="Low complexity" evidence="1">
    <location>
        <begin position="132"/>
        <end position="160"/>
    </location>
</feature>